<keyword evidence="2" id="KW-0560">Oxidoreductase</keyword>
<dbReference type="SUPFAM" id="SSF54909">
    <property type="entry name" value="Dimeric alpha+beta barrel"/>
    <property type="match status" value="1"/>
</dbReference>
<comment type="caution">
    <text evidence="2">The sequence shown here is derived from an EMBL/GenBank/DDBJ whole genome shotgun (WGS) entry which is preliminary data.</text>
</comment>
<feature type="domain" description="ABM" evidence="1">
    <location>
        <begin position="5"/>
        <end position="92"/>
    </location>
</feature>
<evidence type="ECO:0000313" key="2">
    <source>
        <dbReference type="EMBL" id="GAA2343948.1"/>
    </source>
</evidence>
<keyword evidence="2" id="KW-0503">Monooxygenase</keyword>
<dbReference type="PROSITE" id="PS51725">
    <property type="entry name" value="ABM"/>
    <property type="match status" value="1"/>
</dbReference>
<dbReference type="GO" id="GO:0004497">
    <property type="term" value="F:monooxygenase activity"/>
    <property type="evidence" value="ECO:0007669"/>
    <property type="project" value="UniProtKB-KW"/>
</dbReference>
<protein>
    <submittedName>
        <fullName evidence="2">Quinol monooxygenase</fullName>
    </submittedName>
</protein>
<dbReference type="InterPro" id="IPR011008">
    <property type="entry name" value="Dimeric_a/b-barrel"/>
</dbReference>
<dbReference type="Gene3D" id="3.30.70.100">
    <property type="match status" value="1"/>
</dbReference>
<gene>
    <name evidence="2" type="ORF">GCM10009854_20870</name>
</gene>
<dbReference type="Proteomes" id="UP001501218">
    <property type="component" value="Unassembled WGS sequence"/>
</dbReference>
<organism evidence="2 3">
    <name type="scientific">Saccharopolyspora halophila</name>
    <dbReference type="NCBI Taxonomy" id="405551"/>
    <lineage>
        <taxon>Bacteria</taxon>
        <taxon>Bacillati</taxon>
        <taxon>Actinomycetota</taxon>
        <taxon>Actinomycetes</taxon>
        <taxon>Pseudonocardiales</taxon>
        <taxon>Pseudonocardiaceae</taxon>
        <taxon>Saccharopolyspora</taxon>
    </lineage>
</organism>
<dbReference type="InterPro" id="IPR007138">
    <property type="entry name" value="ABM_dom"/>
</dbReference>
<dbReference type="RefSeq" id="WP_344129348.1">
    <property type="nucleotide sequence ID" value="NZ_BAAARA010000005.1"/>
</dbReference>
<accession>A0ABP5T278</accession>
<name>A0ABP5T278_9PSEU</name>
<dbReference type="Pfam" id="PF03992">
    <property type="entry name" value="ABM"/>
    <property type="match status" value="1"/>
</dbReference>
<evidence type="ECO:0000259" key="1">
    <source>
        <dbReference type="PROSITE" id="PS51725"/>
    </source>
</evidence>
<keyword evidence="3" id="KW-1185">Reference proteome</keyword>
<dbReference type="EMBL" id="BAAARA010000005">
    <property type="protein sequence ID" value="GAA2343948.1"/>
    <property type="molecule type" value="Genomic_DNA"/>
</dbReference>
<evidence type="ECO:0000313" key="3">
    <source>
        <dbReference type="Proteomes" id="UP001501218"/>
    </source>
</evidence>
<reference evidence="3" key="1">
    <citation type="journal article" date="2019" name="Int. J. Syst. Evol. Microbiol.">
        <title>The Global Catalogue of Microorganisms (GCM) 10K type strain sequencing project: providing services to taxonomists for standard genome sequencing and annotation.</title>
        <authorList>
            <consortium name="The Broad Institute Genomics Platform"/>
            <consortium name="The Broad Institute Genome Sequencing Center for Infectious Disease"/>
            <person name="Wu L."/>
            <person name="Ma J."/>
        </authorList>
    </citation>
    <scope>NUCLEOTIDE SEQUENCE [LARGE SCALE GENOMIC DNA]</scope>
    <source>
        <strain evidence="3">JCM 16221</strain>
    </source>
</reference>
<sequence length="105" mass="11490">MPREVVVTAFFTPIEGKQDELVEVLASVIPDVHGEPGCQYYALHDAGDGKLALIEKWDSQQALEVHQRAEPIKRLNAKAQGLLQEPPNVTVMNALPHGHSDKGSL</sequence>
<proteinExistence type="predicted"/>